<gene>
    <name evidence="6" type="ORF">PHYEVI_LOCUS11421</name>
</gene>
<dbReference type="InterPro" id="IPR036259">
    <property type="entry name" value="MFS_trans_sf"/>
</dbReference>
<organism evidence="6 7">
    <name type="scientific">Phyllotreta striolata</name>
    <name type="common">Striped flea beetle</name>
    <name type="synonym">Crioceris striolata</name>
    <dbReference type="NCBI Taxonomy" id="444603"/>
    <lineage>
        <taxon>Eukaryota</taxon>
        <taxon>Metazoa</taxon>
        <taxon>Ecdysozoa</taxon>
        <taxon>Arthropoda</taxon>
        <taxon>Hexapoda</taxon>
        <taxon>Insecta</taxon>
        <taxon>Pterygota</taxon>
        <taxon>Neoptera</taxon>
        <taxon>Endopterygota</taxon>
        <taxon>Coleoptera</taxon>
        <taxon>Polyphaga</taxon>
        <taxon>Cucujiformia</taxon>
        <taxon>Chrysomeloidea</taxon>
        <taxon>Chrysomelidae</taxon>
        <taxon>Galerucinae</taxon>
        <taxon>Alticini</taxon>
        <taxon>Phyllotreta</taxon>
    </lineage>
</organism>
<dbReference type="PANTHER" id="PTHR23507:SF1">
    <property type="entry name" value="FI18259P1-RELATED"/>
    <property type="match status" value="1"/>
</dbReference>
<sequence>MSSTADLVQEPRPSARPTPAQRLLYAREVITVEPVIGAYMLASQLCVPAIFNLEFEKSCRSNLAFGDAVCEAVLAGDVANITDQNNRVQVVINDVHSWQLPLQTVVPIVLILFLGSFSDRHSWRKPFLIMPFVGELISVAGCILSVVFMVDWTLEVQGMFQVIIPSLFGGQPMITMAIFAYIADVSSLEMRTLRIGVVQIVISIIVPLSQSFSAHLFELIGYYGVFLTAGAIYAFGIAYAAFWIKEPHKPRLGSIGETVRDMFDPRHAIDTFNLVLRKQPGVNRLYLVLMLAVVLIYSMVADGENGLFFLYTQHQFGWTVIELTYFSTVNTLIHLVGTALAVPFFTKVLYLSDMMILFLTFVDKIAANFIFGFANSVSLLYTAAAVTLITGVTPIGMRSFQTKIVSENDLGKAQSLFGVFEALAPAIASPVYNKLIYNNTITSFPAAFFFFSILLYAVGSILIMRIYATEKLKNRGISEEKGVDNNGKQIPMDNIIEVTHM</sequence>
<feature type="transmembrane region" description="Helical" evidence="5">
    <location>
        <begin position="380"/>
        <end position="401"/>
    </location>
</feature>
<dbReference type="EMBL" id="OU900102">
    <property type="protein sequence ID" value="CAG9865178.1"/>
    <property type="molecule type" value="Genomic_DNA"/>
</dbReference>
<dbReference type="Pfam" id="PF07690">
    <property type="entry name" value="MFS_1"/>
    <property type="match status" value="1"/>
</dbReference>
<evidence type="ECO:0000256" key="1">
    <source>
        <dbReference type="ARBA" id="ARBA00004141"/>
    </source>
</evidence>
<evidence type="ECO:0000256" key="2">
    <source>
        <dbReference type="ARBA" id="ARBA00022692"/>
    </source>
</evidence>
<keyword evidence="7" id="KW-1185">Reference proteome</keyword>
<evidence type="ECO:0000256" key="5">
    <source>
        <dbReference type="SAM" id="Phobius"/>
    </source>
</evidence>
<dbReference type="SUPFAM" id="SSF103473">
    <property type="entry name" value="MFS general substrate transporter"/>
    <property type="match status" value="1"/>
</dbReference>
<dbReference type="Gene3D" id="1.20.1250.20">
    <property type="entry name" value="MFS general substrate transporter like domains"/>
    <property type="match status" value="1"/>
</dbReference>
<keyword evidence="3 5" id="KW-1133">Transmembrane helix</keyword>
<accession>A0A9N9XU09</accession>
<feature type="transmembrane region" description="Helical" evidence="5">
    <location>
        <begin position="285"/>
        <end position="303"/>
    </location>
</feature>
<evidence type="ECO:0000313" key="6">
    <source>
        <dbReference type="EMBL" id="CAG9865178.1"/>
    </source>
</evidence>
<reference evidence="6" key="1">
    <citation type="submission" date="2022-01" db="EMBL/GenBank/DDBJ databases">
        <authorList>
            <person name="King R."/>
        </authorList>
    </citation>
    <scope>NUCLEOTIDE SEQUENCE</scope>
</reference>
<dbReference type="OrthoDB" id="3026777at2759"/>
<feature type="transmembrane region" description="Helical" evidence="5">
    <location>
        <begin position="220"/>
        <end position="244"/>
    </location>
</feature>
<dbReference type="AlphaFoldDB" id="A0A9N9XU09"/>
<dbReference type="GO" id="GO:0016020">
    <property type="term" value="C:membrane"/>
    <property type="evidence" value="ECO:0007669"/>
    <property type="project" value="UniProtKB-SubCell"/>
</dbReference>
<proteinExistence type="predicted"/>
<protein>
    <submittedName>
        <fullName evidence="6">Uncharacterized protein</fullName>
    </submittedName>
</protein>
<keyword evidence="4 5" id="KW-0472">Membrane</keyword>
<dbReference type="GO" id="GO:0022857">
    <property type="term" value="F:transmembrane transporter activity"/>
    <property type="evidence" value="ECO:0007669"/>
    <property type="project" value="InterPro"/>
</dbReference>
<comment type="subcellular location">
    <subcellularLocation>
        <location evidence="1">Membrane</location>
        <topology evidence="1">Multi-pass membrane protein</topology>
    </subcellularLocation>
</comment>
<feature type="transmembrane region" description="Helical" evidence="5">
    <location>
        <begin position="127"/>
        <end position="150"/>
    </location>
</feature>
<name>A0A9N9XU09_PHYSR</name>
<evidence type="ECO:0000313" key="7">
    <source>
        <dbReference type="Proteomes" id="UP001153712"/>
    </source>
</evidence>
<dbReference type="InterPro" id="IPR011701">
    <property type="entry name" value="MFS"/>
</dbReference>
<feature type="transmembrane region" description="Helical" evidence="5">
    <location>
        <begin position="444"/>
        <end position="468"/>
    </location>
</feature>
<evidence type="ECO:0000256" key="3">
    <source>
        <dbReference type="ARBA" id="ARBA00022989"/>
    </source>
</evidence>
<keyword evidence="2 5" id="KW-0812">Transmembrane</keyword>
<feature type="transmembrane region" description="Helical" evidence="5">
    <location>
        <begin position="162"/>
        <end position="183"/>
    </location>
</feature>
<feature type="transmembrane region" description="Helical" evidence="5">
    <location>
        <begin position="195"/>
        <end position="214"/>
    </location>
</feature>
<dbReference type="Proteomes" id="UP001153712">
    <property type="component" value="Chromosome 9"/>
</dbReference>
<evidence type="ECO:0000256" key="4">
    <source>
        <dbReference type="ARBA" id="ARBA00023136"/>
    </source>
</evidence>
<dbReference type="PANTHER" id="PTHR23507">
    <property type="entry name" value="ZGC:174356"/>
    <property type="match status" value="1"/>
</dbReference>